<dbReference type="Proteomes" id="UP001231189">
    <property type="component" value="Unassembled WGS sequence"/>
</dbReference>
<evidence type="ECO:0000313" key="1">
    <source>
        <dbReference type="EMBL" id="KAK1682494.1"/>
    </source>
</evidence>
<protein>
    <submittedName>
        <fullName evidence="1">Uncharacterized protein</fullName>
    </submittedName>
</protein>
<evidence type="ECO:0000313" key="2">
    <source>
        <dbReference type="Proteomes" id="UP001231189"/>
    </source>
</evidence>
<dbReference type="AlphaFoldDB" id="A0AAD8TGY4"/>
<comment type="caution">
    <text evidence="1">The sequence shown here is derived from an EMBL/GenBank/DDBJ whole genome shotgun (WGS) entry which is preliminary data.</text>
</comment>
<keyword evidence="2" id="KW-1185">Reference proteome</keyword>
<proteinExistence type="predicted"/>
<dbReference type="EMBL" id="JAUUTY010000002">
    <property type="protein sequence ID" value="KAK1682494.1"/>
    <property type="molecule type" value="Genomic_DNA"/>
</dbReference>
<gene>
    <name evidence="1" type="ORF">QYE76_043342</name>
</gene>
<name>A0AAD8TGY4_LOLMU</name>
<reference evidence="1" key="1">
    <citation type="submission" date="2023-07" db="EMBL/GenBank/DDBJ databases">
        <title>A chromosome-level genome assembly of Lolium multiflorum.</title>
        <authorList>
            <person name="Chen Y."/>
            <person name="Copetti D."/>
            <person name="Kolliker R."/>
            <person name="Studer B."/>
        </authorList>
    </citation>
    <scope>NUCLEOTIDE SEQUENCE</scope>
    <source>
        <strain evidence="1">02402/16</strain>
        <tissue evidence="1">Leaf</tissue>
    </source>
</reference>
<sequence>MVLWYTIQGAMATMPFAGADVWHRRQSLRVVCGSLGALNMATGNGDDVVPNADVWHRRPSSWVVCGGLGAVPPLCSPWSSSFNLDKLGVVERVRTRCYLTHNTGKAKLINLMVCDH</sequence>
<organism evidence="1 2">
    <name type="scientific">Lolium multiflorum</name>
    <name type="common">Italian ryegrass</name>
    <name type="synonym">Lolium perenne subsp. multiflorum</name>
    <dbReference type="NCBI Taxonomy" id="4521"/>
    <lineage>
        <taxon>Eukaryota</taxon>
        <taxon>Viridiplantae</taxon>
        <taxon>Streptophyta</taxon>
        <taxon>Embryophyta</taxon>
        <taxon>Tracheophyta</taxon>
        <taxon>Spermatophyta</taxon>
        <taxon>Magnoliopsida</taxon>
        <taxon>Liliopsida</taxon>
        <taxon>Poales</taxon>
        <taxon>Poaceae</taxon>
        <taxon>BOP clade</taxon>
        <taxon>Pooideae</taxon>
        <taxon>Poodae</taxon>
        <taxon>Poeae</taxon>
        <taxon>Poeae Chloroplast Group 2 (Poeae type)</taxon>
        <taxon>Loliodinae</taxon>
        <taxon>Loliinae</taxon>
        <taxon>Lolium</taxon>
    </lineage>
</organism>
<accession>A0AAD8TGY4</accession>